<organism evidence="2 3">
    <name type="scientific">Myxococcus llanfairpwllgwyngyllgogerychwyrndrobwllllantysiliogogogochensis</name>
    <dbReference type="NCBI Taxonomy" id="2590453"/>
    <lineage>
        <taxon>Bacteria</taxon>
        <taxon>Pseudomonadati</taxon>
        <taxon>Myxococcota</taxon>
        <taxon>Myxococcia</taxon>
        <taxon>Myxococcales</taxon>
        <taxon>Cystobacterineae</taxon>
        <taxon>Myxococcaceae</taxon>
        <taxon>Myxococcus</taxon>
    </lineage>
</organism>
<evidence type="ECO:0000313" key="2">
    <source>
        <dbReference type="EMBL" id="TQF08743.1"/>
    </source>
</evidence>
<protein>
    <submittedName>
        <fullName evidence="2">Uncharacterized protein</fullName>
    </submittedName>
</protein>
<dbReference type="Pfam" id="PF14412">
    <property type="entry name" value="AHH"/>
    <property type="match status" value="1"/>
</dbReference>
<comment type="caution">
    <text evidence="2">The sequence shown here is derived from an EMBL/GenBank/DDBJ whole genome shotgun (WGS) entry which is preliminary data.</text>
</comment>
<dbReference type="Proteomes" id="UP000315369">
    <property type="component" value="Unassembled WGS sequence"/>
</dbReference>
<sequence>MSVVIRGRRVRFEQAGPNDGPKPPQRPPCSYCGKPEHKFAAKPGWNVGSSPVLRDNMIPDPEFKTHPWYTGRYSLAAHHLICTEAMDDDDWPLYCLRFGYDINSPPNGVILPSVPAVACELHVPVHVGPHSAGWAYDVNLAYPDAVKGLLDSVAGILESGGYCANPEGLVRELDRVSATILRKLSGGLWTITTDGLDYLPGGDGCSGVRSIQDKPRRACPKARRHGHQHGQTGAPLPRRALQVGV</sequence>
<evidence type="ECO:0000313" key="3">
    <source>
        <dbReference type="Proteomes" id="UP000315369"/>
    </source>
</evidence>
<feature type="region of interest" description="Disordered" evidence="1">
    <location>
        <begin position="221"/>
        <end position="245"/>
    </location>
</feature>
<proteinExistence type="predicted"/>
<dbReference type="InterPro" id="IPR032871">
    <property type="entry name" value="AHH_dom_containing"/>
</dbReference>
<evidence type="ECO:0000256" key="1">
    <source>
        <dbReference type="SAM" id="MobiDB-lite"/>
    </source>
</evidence>
<dbReference type="RefSeq" id="WP_141649365.1">
    <property type="nucleotide sequence ID" value="NZ_VIFM01000461.1"/>
</dbReference>
<keyword evidence="3" id="KW-1185">Reference proteome</keyword>
<reference evidence="2 3" key="1">
    <citation type="submission" date="2019-06" db="EMBL/GenBank/DDBJ databases">
        <authorList>
            <person name="Livingstone P."/>
            <person name="Whitworth D."/>
        </authorList>
    </citation>
    <scope>NUCLEOTIDE SEQUENCE [LARGE SCALE GENOMIC DNA]</scope>
    <source>
        <strain evidence="2 3">AM401</strain>
    </source>
</reference>
<accession>A0A540WID3</accession>
<gene>
    <name evidence="2" type="ORF">FJV41_48280</name>
</gene>
<dbReference type="OrthoDB" id="5381436at2"/>
<dbReference type="EMBL" id="VIFM01000461">
    <property type="protein sequence ID" value="TQF08743.1"/>
    <property type="molecule type" value="Genomic_DNA"/>
</dbReference>
<name>A0A540WID3_9BACT</name>
<dbReference type="AlphaFoldDB" id="A0A540WID3"/>